<keyword evidence="3" id="KW-1185">Reference proteome</keyword>
<dbReference type="PANTHER" id="PTHR24096">
    <property type="entry name" value="LONG-CHAIN-FATTY-ACID--COA LIGASE"/>
    <property type="match status" value="1"/>
</dbReference>
<evidence type="ECO:0000313" key="3">
    <source>
        <dbReference type="Proteomes" id="UP001305414"/>
    </source>
</evidence>
<evidence type="ECO:0000313" key="2">
    <source>
        <dbReference type="EMBL" id="KAK5633967.1"/>
    </source>
</evidence>
<dbReference type="Proteomes" id="UP001305414">
    <property type="component" value="Unassembled WGS sequence"/>
</dbReference>
<name>A0AAN7Z945_9PEZI</name>
<dbReference type="AlphaFoldDB" id="A0AAN7Z945"/>
<dbReference type="InterPro" id="IPR042099">
    <property type="entry name" value="ANL_N_sf"/>
</dbReference>
<dbReference type="EMBL" id="JAWHQM010000037">
    <property type="protein sequence ID" value="KAK5633967.1"/>
    <property type="molecule type" value="Genomic_DNA"/>
</dbReference>
<dbReference type="Gene3D" id="3.40.50.12780">
    <property type="entry name" value="N-terminal domain of ligase-like"/>
    <property type="match status" value="1"/>
</dbReference>
<comment type="caution">
    <text evidence="2">The sequence shown here is derived from an EMBL/GenBank/DDBJ whole genome shotgun (WGS) entry which is preliminary data.</text>
</comment>
<dbReference type="SUPFAM" id="SSF56801">
    <property type="entry name" value="Acetyl-CoA synthetase-like"/>
    <property type="match status" value="1"/>
</dbReference>
<accession>A0AAN7Z945</accession>
<dbReference type="Pfam" id="PF00501">
    <property type="entry name" value="AMP-binding"/>
    <property type="match status" value="1"/>
</dbReference>
<organism evidence="2 3">
    <name type="scientific">Xylaria bambusicola</name>
    <dbReference type="NCBI Taxonomy" id="326684"/>
    <lineage>
        <taxon>Eukaryota</taxon>
        <taxon>Fungi</taxon>
        <taxon>Dikarya</taxon>
        <taxon>Ascomycota</taxon>
        <taxon>Pezizomycotina</taxon>
        <taxon>Sordariomycetes</taxon>
        <taxon>Xylariomycetidae</taxon>
        <taxon>Xylariales</taxon>
        <taxon>Xylariaceae</taxon>
        <taxon>Xylaria</taxon>
    </lineage>
</organism>
<protein>
    <recommendedName>
        <fullName evidence="1">AMP-dependent synthetase/ligase domain-containing protein</fullName>
    </recommendedName>
</protein>
<sequence>MDLGRLAYVDSGDLPNTQQSIFAHIQNGLHINPHEPAIICMHQKMEYLTGMVDFDTSSSADGPSSCLTLTYAQLHQTALKLAAGLVTRGMRPGSTLMCLIPNTIEYPLLVWACALARCTLAAVDLSVLEDAARLSTYLDLVSPNILVLHDINGTHAADLAIAKRPSLWECLRVQTHEAADAVFPGWTSFRSLIASGASMPLLLLRLEEEATAVQQDHEKSAQEADRICSILFTSGTSTGEPKGCPMRVGSMTHILESQEWLIHAENCARVLQQAHNARAIAFYHTLQTWRVGGCLVMTTGPSFLVEHAVDAIINHGVTFIVLSPAMVHAIAPQVSAQHLDSVRDIQVGGDAVTREVLVKCAGLFPRARVLINHGMSEGGGFFKWPFFGSRVADIPFLGDTICPVGAVAPGARARIRDAASGATCVYAQPGELHISADSLIRHYLGAETKAAPFYYDDDGVLWMDTGDVGMVTEGGLVYILGRSKDAIRSGGTVIMPAIIESCIERFTGTQVCLTWLFLSLDILTPII</sequence>
<dbReference type="GO" id="GO:0016405">
    <property type="term" value="F:CoA-ligase activity"/>
    <property type="evidence" value="ECO:0007669"/>
    <property type="project" value="TreeGrafter"/>
</dbReference>
<proteinExistence type="predicted"/>
<evidence type="ECO:0000259" key="1">
    <source>
        <dbReference type="Pfam" id="PF00501"/>
    </source>
</evidence>
<gene>
    <name evidence="2" type="ORF">RRF57_009681</name>
</gene>
<dbReference type="InterPro" id="IPR000873">
    <property type="entry name" value="AMP-dep_synth/lig_dom"/>
</dbReference>
<reference evidence="2 3" key="1">
    <citation type="submission" date="2023-10" db="EMBL/GenBank/DDBJ databases">
        <title>Draft genome sequence of Xylaria bambusicola isolate GMP-LS, the root and basal stem rot pathogen of sugarcane in Indonesia.</title>
        <authorList>
            <person name="Selvaraj P."/>
            <person name="Muralishankar V."/>
            <person name="Muruganantham S."/>
            <person name="Sp S."/>
            <person name="Haryani S."/>
            <person name="Lau K.J.X."/>
            <person name="Naqvi N.I."/>
        </authorList>
    </citation>
    <scope>NUCLEOTIDE SEQUENCE [LARGE SCALE GENOMIC DNA]</scope>
    <source>
        <strain evidence="2">GMP-LS</strain>
    </source>
</reference>
<feature type="domain" description="AMP-dependent synthetase/ligase" evidence="1">
    <location>
        <begin position="68"/>
        <end position="444"/>
    </location>
</feature>